<feature type="region of interest" description="Disordered" evidence="1">
    <location>
        <begin position="83"/>
        <end position="108"/>
    </location>
</feature>
<sequence length="108" mass="12536">MREGSWKKVIEWYHADRVKVRRMGEEKSAQDAELMAINVSHAQLQGKLKEQTYILSSTKKKFGEMYNRINYLEKKVVELKKSKKNLEGGAKGSKKGGTELLYEDRDIE</sequence>
<comment type="caution">
    <text evidence="2">The sequence shown here is derived from an EMBL/GenBank/DDBJ whole genome shotgun (WGS) entry which is preliminary data.</text>
</comment>
<evidence type="ECO:0000313" key="2">
    <source>
        <dbReference type="EMBL" id="TKS16249.1"/>
    </source>
</evidence>
<dbReference type="AlphaFoldDB" id="A0A4U5R065"/>
<accession>A0A4U5R065</accession>
<dbReference type="EMBL" id="RCHU01000070">
    <property type="protein sequence ID" value="TKS16249.1"/>
    <property type="molecule type" value="Genomic_DNA"/>
</dbReference>
<gene>
    <name evidence="2" type="ORF">D5086_0000025420</name>
</gene>
<evidence type="ECO:0000256" key="1">
    <source>
        <dbReference type="SAM" id="MobiDB-lite"/>
    </source>
</evidence>
<organism evidence="2">
    <name type="scientific">Populus alba</name>
    <name type="common">White poplar</name>
    <dbReference type="NCBI Taxonomy" id="43335"/>
    <lineage>
        <taxon>Eukaryota</taxon>
        <taxon>Viridiplantae</taxon>
        <taxon>Streptophyta</taxon>
        <taxon>Embryophyta</taxon>
        <taxon>Tracheophyta</taxon>
        <taxon>Spermatophyta</taxon>
        <taxon>Magnoliopsida</taxon>
        <taxon>eudicotyledons</taxon>
        <taxon>Gunneridae</taxon>
        <taxon>Pentapetalae</taxon>
        <taxon>rosids</taxon>
        <taxon>fabids</taxon>
        <taxon>Malpighiales</taxon>
        <taxon>Salicaceae</taxon>
        <taxon>Saliceae</taxon>
        <taxon>Populus</taxon>
    </lineage>
</organism>
<reference evidence="2" key="1">
    <citation type="submission" date="2018-10" db="EMBL/GenBank/DDBJ databases">
        <title>Population genomic analysis revealed the cold adaptation of white poplar.</title>
        <authorList>
            <person name="Liu Y.-J."/>
        </authorList>
    </citation>
    <scope>NUCLEOTIDE SEQUENCE [LARGE SCALE GENOMIC DNA]</scope>
    <source>
        <strain evidence="2">PAL-ZL1</strain>
    </source>
</reference>
<name>A0A4U5R065_POPAL</name>
<proteinExistence type="predicted"/>
<protein>
    <submittedName>
        <fullName evidence="2">Uncharacterized protein</fullName>
    </submittedName>
</protein>